<comment type="caution">
    <text evidence="1">The sequence shown here is derived from an EMBL/GenBank/DDBJ whole genome shotgun (WGS) entry which is preliminary data.</text>
</comment>
<reference evidence="1" key="1">
    <citation type="journal article" date="2014" name="Int. J. Syst. Evol. Microbiol.">
        <title>Complete genome sequence of Corynebacterium casei LMG S-19264T (=DSM 44701T), isolated from a smear-ripened cheese.</title>
        <authorList>
            <consortium name="US DOE Joint Genome Institute (JGI-PGF)"/>
            <person name="Walter F."/>
            <person name="Albersmeier A."/>
            <person name="Kalinowski J."/>
            <person name="Ruckert C."/>
        </authorList>
    </citation>
    <scope>NUCLEOTIDE SEQUENCE</scope>
    <source>
        <strain evidence="1">JCM 13306</strain>
    </source>
</reference>
<gene>
    <name evidence="1" type="ORF">GCM10009090_21280</name>
</gene>
<sequence>MTKEQVRAAFNGLFNEWRALPANRDTDEQRLDFGSFYSWLLANYPQATQFRSRMGPREDLEQWFDQATRQTWRN</sequence>
<organism evidence="1 2">
    <name type="scientific">Xanthomonas boreopolis</name>
    <dbReference type="NCBI Taxonomy" id="86183"/>
    <lineage>
        <taxon>Bacteria</taxon>
        <taxon>Pseudomonadati</taxon>
        <taxon>Pseudomonadota</taxon>
        <taxon>Gammaproteobacteria</taxon>
        <taxon>Lysobacterales</taxon>
        <taxon>Lysobacteraceae</taxon>
        <taxon>Xanthomonas</taxon>
    </lineage>
</organism>
<dbReference type="Proteomes" id="UP000623958">
    <property type="component" value="Unassembled WGS sequence"/>
</dbReference>
<evidence type="ECO:0000313" key="2">
    <source>
        <dbReference type="Proteomes" id="UP000623958"/>
    </source>
</evidence>
<accession>A0A919F8W2</accession>
<evidence type="ECO:0000313" key="1">
    <source>
        <dbReference type="EMBL" id="GHH54446.1"/>
    </source>
</evidence>
<keyword evidence="2" id="KW-1185">Reference proteome</keyword>
<proteinExistence type="predicted"/>
<protein>
    <submittedName>
        <fullName evidence="1">Uncharacterized protein</fullName>
    </submittedName>
</protein>
<name>A0A919F8W2_9XANT</name>
<dbReference type="AlphaFoldDB" id="A0A919F8W2"/>
<reference evidence="1" key="2">
    <citation type="submission" date="2020-09" db="EMBL/GenBank/DDBJ databases">
        <authorList>
            <person name="Sun Q."/>
            <person name="Ohkuma M."/>
        </authorList>
    </citation>
    <scope>NUCLEOTIDE SEQUENCE</scope>
    <source>
        <strain evidence="1">JCM 13306</strain>
    </source>
</reference>
<dbReference type="EMBL" id="BNBA01000015">
    <property type="protein sequence ID" value="GHH54446.1"/>
    <property type="molecule type" value="Genomic_DNA"/>
</dbReference>